<keyword evidence="4" id="KW-1134">Transmembrane beta strand</keyword>
<dbReference type="PANTHER" id="PTHR34501:SF9">
    <property type="entry name" value="MAJOR OUTER MEMBRANE PROTEIN P.IA"/>
    <property type="match status" value="1"/>
</dbReference>
<dbReference type="PANTHER" id="PTHR34501">
    <property type="entry name" value="PROTEIN YDDL-RELATED"/>
    <property type="match status" value="1"/>
</dbReference>
<gene>
    <name evidence="13" type="ORF">EDC26_1171</name>
</gene>
<dbReference type="Proteomes" id="UP000295525">
    <property type="component" value="Unassembled WGS sequence"/>
</dbReference>
<evidence type="ECO:0000256" key="9">
    <source>
        <dbReference type="ARBA" id="ARBA00023136"/>
    </source>
</evidence>
<evidence type="ECO:0000256" key="7">
    <source>
        <dbReference type="ARBA" id="ARBA00023065"/>
    </source>
</evidence>
<keyword evidence="9" id="KW-0472">Membrane</keyword>
<evidence type="ECO:0000256" key="10">
    <source>
        <dbReference type="ARBA" id="ARBA00023237"/>
    </source>
</evidence>
<feature type="domain" description="Porin" evidence="12">
    <location>
        <begin position="11"/>
        <end position="337"/>
    </location>
</feature>
<evidence type="ECO:0000313" key="14">
    <source>
        <dbReference type="Proteomes" id="UP000295525"/>
    </source>
</evidence>
<dbReference type="InterPro" id="IPR033900">
    <property type="entry name" value="Gram_neg_porin_domain"/>
</dbReference>
<keyword evidence="3" id="KW-0813">Transport</keyword>
<keyword evidence="7" id="KW-0406">Ion transport</keyword>
<reference evidence="13 14" key="1">
    <citation type="submission" date="2019-03" db="EMBL/GenBank/DDBJ databases">
        <title>Genomic Encyclopedia of Type Strains, Phase IV (KMG-IV): sequencing the most valuable type-strain genomes for metagenomic binning, comparative biology and taxonomic classification.</title>
        <authorList>
            <person name="Goeker M."/>
        </authorList>
    </citation>
    <scope>NUCLEOTIDE SEQUENCE [LARGE SCALE GENOMIC DNA]</scope>
    <source>
        <strain evidence="13 14">DSM 24591</strain>
    </source>
</reference>
<comment type="subunit">
    <text evidence="2">Homotrimer.</text>
</comment>
<comment type="subcellular location">
    <subcellularLocation>
        <location evidence="1">Cell outer membrane</location>
        <topology evidence="1">Multi-pass membrane protein</topology>
    </subcellularLocation>
</comment>
<organism evidence="13 14">
    <name type="scientific">Paralcaligenes ureilyticus</name>
    <dbReference type="NCBI Taxonomy" id="627131"/>
    <lineage>
        <taxon>Bacteria</taxon>
        <taxon>Pseudomonadati</taxon>
        <taxon>Pseudomonadota</taxon>
        <taxon>Betaproteobacteria</taxon>
        <taxon>Burkholderiales</taxon>
        <taxon>Alcaligenaceae</taxon>
        <taxon>Paralcaligenes</taxon>
    </lineage>
</organism>
<evidence type="ECO:0000313" key="13">
    <source>
        <dbReference type="EMBL" id="TCT02729.1"/>
    </source>
</evidence>
<dbReference type="CDD" id="cd00342">
    <property type="entry name" value="gram_neg_porins"/>
    <property type="match status" value="1"/>
</dbReference>
<evidence type="ECO:0000259" key="12">
    <source>
        <dbReference type="Pfam" id="PF13609"/>
    </source>
</evidence>
<evidence type="ECO:0000256" key="2">
    <source>
        <dbReference type="ARBA" id="ARBA00011233"/>
    </source>
</evidence>
<dbReference type="AlphaFoldDB" id="A0A4R3LT56"/>
<evidence type="ECO:0000256" key="8">
    <source>
        <dbReference type="ARBA" id="ARBA00023114"/>
    </source>
</evidence>
<comment type="caution">
    <text evidence="13">The sequence shown here is derived from an EMBL/GenBank/DDBJ whole genome shotgun (WGS) entry which is preliminary data.</text>
</comment>
<name>A0A4R3LT56_9BURK</name>
<proteinExistence type="predicted"/>
<keyword evidence="8" id="KW-0626">Porin</keyword>
<dbReference type="GO" id="GO:0009279">
    <property type="term" value="C:cell outer membrane"/>
    <property type="evidence" value="ECO:0007669"/>
    <property type="project" value="UniProtKB-SubCell"/>
</dbReference>
<dbReference type="GO" id="GO:0015288">
    <property type="term" value="F:porin activity"/>
    <property type="evidence" value="ECO:0007669"/>
    <property type="project" value="UniProtKB-KW"/>
</dbReference>
<dbReference type="InterPro" id="IPR002299">
    <property type="entry name" value="Porin_Neis"/>
</dbReference>
<evidence type="ECO:0000256" key="6">
    <source>
        <dbReference type="ARBA" id="ARBA00022729"/>
    </source>
</evidence>
<feature type="signal peptide" evidence="11">
    <location>
        <begin position="1"/>
        <end position="20"/>
    </location>
</feature>
<keyword evidence="14" id="KW-1185">Reference proteome</keyword>
<dbReference type="InterPro" id="IPR023614">
    <property type="entry name" value="Porin_dom_sf"/>
</dbReference>
<dbReference type="EMBL" id="SMAJ01000017">
    <property type="protein sequence ID" value="TCT02729.1"/>
    <property type="molecule type" value="Genomic_DNA"/>
</dbReference>
<keyword evidence="6 11" id="KW-0732">Signal</keyword>
<dbReference type="SUPFAM" id="SSF56935">
    <property type="entry name" value="Porins"/>
    <property type="match status" value="1"/>
</dbReference>
<evidence type="ECO:0000256" key="11">
    <source>
        <dbReference type="SAM" id="SignalP"/>
    </source>
</evidence>
<sequence>MKYGLLMVGILAAATNVAYSAESEVTVYGIVDAGIASTHVSGPDGAKSSVTGVVSGGLTDSLFGIKGQEKLSDDLSATFQLESLFDAATGHLSDKDSFFSHAAWVGLNSQHLGELRLGRQHTIAQQFGSQLEIASWKEMGMGATFKASDNYRVSNAVNYVSPSLSGFSFGAGYSFDVTGTQINGQKSPMVSAALQYSQGPLLLVATWDKAYLSSTVLPGGKNPEAWQLGASYDFQVAKLSVAWSRMKNGYAGLDGGDPSGLGLGLGAAEFANGGQEDAYLLGLAVPVSAHGTVLAQWSYVKPGWHWQDGTKARAGQVATLGYVHTLSPRTTLYAMAGLATRYSLEDQVVRGQGTTTRFMTGISHKF</sequence>
<keyword evidence="5" id="KW-0812">Transmembrane</keyword>
<dbReference type="GO" id="GO:0046930">
    <property type="term" value="C:pore complex"/>
    <property type="evidence" value="ECO:0007669"/>
    <property type="project" value="UniProtKB-KW"/>
</dbReference>
<dbReference type="PRINTS" id="PR00184">
    <property type="entry name" value="NEISSPPORIN"/>
</dbReference>
<evidence type="ECO:0000256" key="3">
    <source>
        <dbReference type="ARBA" id="ARBA00022448"/>
    </source>
</evidence>
<evidence type="ECO:0000256" key="4">
    <source>
        <dbReference type="ARBA" id="ARBA00022452"/>
    </source>
</evidence>
<evidence type="ECO:0000256" key="1">
    <source>
        <dbReference type="ARBA" id="ARBA00004571"/>
    </source>
</evidence>
<keyword evidence="10" id="KW-0998">Cell outer membrane</keyword>
<evidence type="ECO:0000256" key="5">
    <source>
        <dbReference type="ARBA" id="ARBA00022692"/>
    </source>
</evidence>
<accession>A0A4R3LT56</accession>
<protein>
    <submittedName>
        <fullName evidence="13">Putative porin</fullName>
    </submittedName>
</protein>
<dbReference type="Gene3D" id="2.40.160.10">
    <property type="entry name" value="Porin"/>
    <property type="match status" value="1"/>
</dbReference>
<dbReference type="GO" id="GO:0006811">
    <property type="term" value="P:monoatomic ion transport"/>
    <property type="evidence" value="ECO:0007669"/>
    <property type="project" value="UniProtKB-KW"/>
</dbReference>
<feature type="chain" id="PRO_5020377438" evidence="11">
    <location>
        <begin position="21"/>
        <end position="366"/>
    </location>
</feature>
<dbReference type="RefSeq" id="WP_243700963.1">
    <property type="nucleotide sequence ID" value="NZ_SMAJ01000017.1"/>
</dbReference>
<dbReference type="Pfam" id="PF13609">
    <property type="entry name" value="Porin_4"/>
    <property type="match status" value="1"/>
</dbReference>
<dbReference type="InterPro" id="IPR050298">
    <property type="entry name" value="Gram-neg_bact_OMP"/>
</dbReference>